<feature type="domain" description="DHFR" evidence="1">
    <location>
        <begin position="10"/>
        <end position="129"/>
    </location>
</feature>
<reference evidence="2" key="1">
    <citation type="journal article" date="2024" name="J. Gen. Virol.">
        <title>Novel phages of Pseudomonas syringae unveil numerous potential auxiliary metabolic genes.</title>
        <authorList>
            <person name="Feltin C."/>
            <person name="Garneau J.R."/>
            <person name="Morris C.E."/>
            <person name="Berard A."/>
            <person name="Torres-Barcelo C."/>
        </authorList>
    </citation>
    <scope>NUCLEOTIDE SEQUENCE</scope>
</reference>
<dbReference type="Gene3D" id="3.40.430.10">
    <property type="entry name" value="Dihydrofolate Reductase, subunit A"/>
    <property type="match status" value="1"/>
</dbReference>
<accession>A0AAU6W0D8</accession>
<dbReference type="GO" id="GO:0046654">
    <property type="term" value="P:tetrahydrofolate biosynthetic process"/>
    <property type="evidence" value="ECO:0007669"/>
    <property type="project" value="InterPro"/>
</dbReference>
<evidence type="ECO:0000259" key="1">
    <source>
        <dbReference type="Pfam" id="PF00186"/>
    </source>
</evidence>
<gene>
    <name evidence="2" type="ORF">Nican01_00074</name>
</gene>
<dbReference type="Pfam" id="PF00186">
    <property type="entry name" value="DHFR_1"/>
    <property type="match status" value="1"/>
</dbReference>
<name>A0AAU6W0D8_9CAUD</name>
<dbReference type="EMBL" id="PP179318">
    <property type="protein sequence ID" value="XAI70087.1"/>
    <property type="molecule type" value="Genomic_DNA"/>
</dbReference>
<dbReference type="GO" id="GO:0004146">
    <property type="term" value="F:dihydrofolate reductase activity"/>
    <property type="evidence" value="ECO:0007669"/>
    <property type="project" value="InterPro"/>
</dbReference>
<dbReference type="InterPro" id="IPR024072">
    <property type="entry name" value="DHFR-like_dom_sf"/>
</dbReference>
<dbReference type="InterPro" id="IPR001796">
    <property type="entry name" value="DHFR_dom"/>
</dbReference>
<proteinExistence type="predicted"/>
<dbReference type="SUPFAM" id="SSF53597">
    <property type="entry name" value="Dihydrofolate reductase-like"/>
    <property type="match status" value="1"/>
</dbReference>
<evidence type="ECO:0000313" key="2">
    <source>
        <dbReference type="EMBL" id="XAI70087.1"/>
    </source>
</evidence>
<organism evidence="2">
    <name type="scientific">Pseudomonas phage Nican01</name>
    <dbReference type="NCBI Taxonomy" id="3138540"/>
    <lineage>
        <taxon>Viruses</taxon>
        <taxon>Duplodnaviria</taxon>
        <taxon>Heunggongvirae</taxon>
        <taxon>Uroviricota</taxon>
        <taxon>Caudoviricetes</taxon>
        <taxon>Nickievirus</taxon>
    </lineage>
</organism>
<sequence length="280" mass="31095">MTLRKRQIAISMNHNGVIGIEDRLLFSAAADLAKFAKFTDGTSLIAGRITAQQMVSYGMRIRERRPLIVISETGLLNGTTKDDEKWIFYVKDLQAALIQAEVLALDFNLNGYTIAGGKQVYDDYLDLVDGGKVRPNAAYLFSHELEPAAPALALKRSLSQVRAVLEARMVNPSYVWHEADVIGEDSDKNRVRTINGRFGYIFDKHEVNPDMVKKVGTQLRVDTDGGEICLDLYGIVGWSRKNSIESVEVRLSGGESITVRPRSHAGLNSLLFTLNMTAFN</sequence>
<protein>
    <submittedName>
        <fullName evidence="2">Dihydrofolate reductase</fullName>
    </submittedName>
</protein>